<keyword evidence="3" id="KW-1185">Reference proteome</keyword>
<sequence length="427" mass="47660">MCKCRSHGTFPLFGLQSSHLNICYYHQDLHRRPLRPGSRLEFCSDRRALLLIEAWSLPRRPDERFARQYRCGPPPEFPLASPRSGIVHHLSGPDRYALTRTLHRRSGSVGGATHKGIPPISFLTPYGFTRPLTRTHVRLLGPCFKTGRMGNPQNFNIPGLGHHRNPHRSMSRVDWRTGSHRSTSDRDTSPAPIRFPPDNFKHSLTLFSKSFSSFPRGTCSLSVSRQYLALDGIYRPIGAAFPNNPTRRQRLVVRQGPGTTGLSPSLAPPSRGLGPGPPLRTLLQTTIRTPKVTDFHGGLFPVRSPLLRESLLVSFPPLIDMLKLSGRALNLMASGATCVQRLDGSRDSAIHTKYRILLRSSSMQEPRYPLPRVILGMFHDTTCRGTVSGSTRSSLTISSSLTHVAPGFEFCWKEAMHCITYFQPKGC</sequence>
<dbReference type="AlphaFoldDB" id="A0AAN9Q5S3"/>
<dbReference type="PANTHER" id="PTHR47188:SF1">
    <property type="entry name" value="PROTEIN TAR1"/>
    <property type="match status" value="1"/>
</dbReference>
<protein>
    <recommendedName>
        <fullName evidence="4">Protein TAR1</fullName>
    </recommendedName>
</protein>
<evidence type="ECO:0000313" key="3">
    <source>
        <dbReference type="Proteomes" id="UP001367508"/>
    </source>
</evidence>
<feature type="compositionally biased region" description="Basic residues" evidence="1">
    <location>
        <begin position="161"/>
        <end position="170"/>
    </location>
</feature>
<feature type="compositionally biased region" description="Low complexity" evidence="1">
    <location>
        <begin position="261"/>
        <end position="272"/>
    </location>
</feature>
<feature type="region of interest" description="Disordered" evidence="1">
    <location>
        <begin position="157"/>
        <end position="195"/>
    </location>
</feature>
<dbReference type="AntiFam" id="ANF00034">
    <property type="entry name" value="Antisense to 5.8S rRNA"/>
</dbReference>
<comment type="caution">
    <text evidence="2">The sequence shown here is derived from an EMBL/GenBank/DDBJ whole genome shotgun (WGS) entry which is preliminary data.</text>
</comment>
<evidence type="ECO:0000313" key="2">
    <source>
        <dbReference type="EMBL" id="KAK7323162.1"/>
    </source>
</evidence>
<proteinExistence type="predicted"/>
<dbReference type="InterPro" id="IPR044792">
    <property type="entry name" value="TAR1"/>
</dbReference>
<reference evidence="2 3" key="1">
    <citation type="submission" date="2024-01" db="EMBL/GenBank/DDBJ databases">
        <title>The genomes of 5 underutilized Papilionoideae crops provide insights into root nodulation and disease resistanc.</title>
        <authorList>
            <person name="Jiang F."/>
        </authorList>
    </citation>
    <scope>NUCLEOTIDE SEQUENCE [LARGE SCALE GENOMIC DNA]</scope>
    <source>
        <strain evidence="2">LVBAO_FW01</strain>
        <tissue evidence="2">Leaves</tissue>
    </source>
</reference>
<dbReference type="EMBL" id="JAYMYQ010000006">
    <property type="protein sequence ID" value="KAK7323162.1"/>
    <property type="molecule type" value="Genomic_DNA"/>
</dbReference>
<evidence type="ECO:0008006" key="4">
    <source>
        <dbReference type="Google" id="ProtNLM"/>
    </source>
</evidence>
<accession>A0AAN9Q5S3</accession>
<feature type="region of interest" description="Disordered" evidence="1">
    <location>
        <begin position="255"/>
        <end position="277"/>
    </location>
</feature>
<gene>
    <name evidence="2" type="ORF">VNO77_26623</name>
</gene>
<dbReference type="Proteomes" id="UP001367508">
    <property type="component" value="Unassembled WGS sequence"/>
</dbReference>
<dbReference type="PANTHER" id="PTHR47188">
    <property type="entry name" value="PROTEIN TAR1"/>
    <property type="match status" value="1"/>
</dbReference>
<evidence type="ECO:0000256" key="1">
    <source>
        <dbReference type="SAM" id="MobiDB-lite"/>
    </source>
</evidence>
<organism evidence="2 3">
    <name type="scientific">Canavalia gladiata</name>
    <name type="common">Sword bean</name>
    <name type="synonym">Dolichos gladiatus</name>
    <dbReference type="NCBI Taxonomy" id="3824"/>
    <lineage>
        <taxon>Eukaryota</taxon>
        <taxon>Viridiplantae</taxon>
        <taxon>Streptophyta</taxon>
        <taxon>Embryophyta</taxon>
        <taxon>Tracheophyta</taxon>
        <taxon>Spermatophyta</taxon>
        <taxon>Magnoliopsida</taxon>
        <taxon>eudicotyledons</taxon>
        <taxon>Gunneridae</taxon>
        <taxon>Pentapetalae</taxon>
        <taxon>rosids</taxon>
        <taxon>fabids</taxon>
        <taxon>Fabales</taxon>
        <taxon>Fabaceae</taxon>
        <taxon>Papilionoideae</taxon>
        <taxon>50 kb inversion clade</taxon>
        <taxon>NPAAA clade</taxon>
        <taxon>indigoferoid/millettioid clade</taxon>
        <taxon>Phaseoleae</taxon>
        <taxon>Canavalia</taxon>
    </lineage>
</organism>
<name>A0AAN9Q5S3_CANGL</name>
<feature type="compositionally biased region" description="Basic and acidic residues" evidence="1">
    <location>
        <begin position="171"/>
        <end position="188"/>
    </location>
</feature>
<dbReference type="GO" id="GO:0043457">
    <property type="term" value="P:regulation of cellular respiration"/>
    <property type="evidence" value="ECO:0007669"/>
    <property type="project" value="InterPro"/>
</dbReference>